<dbReference type="HOGENOM" id="CLU_039152_1_0_11"/>
<dbReference type="InterPro" id="IPR011051">
    <property type="entry name" value="RmlC_Cupin_sf"/>
</dbReference>
<dbReference type="PATRIC" id="fig|1200352.3.peg.45"/>
<evidence type="ECO:0000256" key="2">
    <source>
        <dbReference type="ARBA" id="ARBA00023125"/>
    </source>
</evidence>
<evidence type="ECO:0000259" key="5">
    <source>
        <dbReference type="PROSITE" id="PS01124"/>
    </source>
</evidence>
<evidence type="ECO:0000313" key="6">
    <source>
        <dbReference type="EMBL" id="AGP29707.1"/>
    </source>
</evidence>
<keyword evidence="7" id="KW-1185">Reference proteome</keyword>
<dbReference type="InterPro" id="IPR018062">
    <property type="entry name" value="HTH_AraC-typ_CS"/>
</dbReference>
<dbReference type="SUPFAM" id="SSF46689">
    <property type="entry name" value="Homeodomain-like"/>
    <property type="match status" value="3"/>
</dbReference>
<dbReference type="SMART" id="SM00342">
    <property type="entry name" value="HTH_ARAC"/>
    <property type="match status" value="2"/>
</dbReference>
<dbReference type="AlphaFoldDB" id="S4X9C3"/>
<dbReference type="PANTHER" id="PTHR11019">
    <property type="entry name" value="HTH-TYPE TRANSCRIPTIONAL REGULATOR NIMR"/>
    <property type="match status" value="1"/>
</dbReference>
<feature type="domain" description="HTH araC/xylS-type" evidence="5">
    <location>
        <begin position="78"/>
        <end position="176"/>
    </location>
</feature>
<dbReference type="KEGG" id="cter:A606_00245"/>
<dbReference type="eggNOG" id="COG2207">
    <property type="taxonomic scope" value="Bacteria"/>
</dbReference>
<dbReference type="PANTHER" id="PTHR11019:SF199">
    <property type="entry name" value="HTH-TYPE TRANSCRIPTIONAL REGULATOR NIMR"/>
    <property type="match status" value="1"/>
</dbReference>
<dbReference type="EMBL" id="CP003696">
    <property type="protein sequence ID" value="AGP29707.1"/>
    <property type="molecule type" value="Genomic_DNA"/>
</dbReference>
<evidence type="ECO:0000256" key="1">
    <source>
        <dbReference type="ARBA" id="ARBA00023015"/>
    </source>
</evidence>
<keyword evidence="1" id="KW-0805">Transcription regulation</keyword>
<accession>S4X9C3</accession>
<dbReference type="STRING" id="1200352.A606_00245"/>
<gene>
    <name evidence="6" type="ORF">A606_00245</name>
</gene>
<name>S4X9C3_9CORY</name>
<evidence type="ECO:0000313" key="7">
    <source>
        <dbReference type="Proteomes" id="UP000014809"/>
    </source>
</evidence>
<sequence>MRNDRTVALGFRTHRGTPLPILPGDPVGTGEVHGPWQEILFGRFVDSLRYLSTPTAPTPGPSSHPTLRPPLPEDAAAHAVAQLILDDPASRYRIPELAAAVFVSPSTLNRRFRAETGCSVGQWRARVRLHRAAVDLAVPGTGVEAAAHQVGLTAASSLCRLFRTGTGMTPTAYRDRGGQDPPPGLPGTGALETRARTNRFHVLIWAFRGSCRVTVGAGTRTVTEGELVWLPAGHPNHITMDPGGLILPVGARAARVPDSLGPVSGPVSGAGLTREDLIGVSGREYDPVAPERTAIVDRLFYSWLSTGADLPDTHLTGRILDIFRADPSVTRSVDQWCDLLGCSVGEFRDALDALGAPHLPQWHSRVRMAIARRLLASGVGVGEVAVHLGYRSTSSFSHVFRRAHGYSPRQCPE</sequence>
<reference evidence="6 7" key="1">
    <citation type="submission" date="2012-06" db="EMBL/GenBank/DDBJ databases">
        <title>Complete genome sequence of Corynebacterium terpenotabidum Y-11 (=DSM 44721).</title>
        <authorList>
            <person name="Ruckert C."/>
            <person name="Albersmeier A."/>
            <person name="Al-Dilaimi A."/>
            <person name="Szczepanowski R."/>
            <person name="Kalinowski J."/>
        </authorList>
    </citation>
    <scope>NUCLEOTIDE SEQUENCE [LARGE SCALE GENOMIC DNA]</scope>
    <source>
        <strain evidence="6 7">Y-11</strain>
    </source>
</reference>
<dbReference type="InterPro" id="IPR018060">
    <property type="entry name" value="HTH_AraC"/>
</dbReference>
<keyword evidence="3" id="KW-0804">Transcription</keyword>
<feature type="region of interest" description="Disordered" evidence="4">
    <location>
        <begin position="171"/>
        <end position="191"/>
    </location>
</feature>
<dbReference type="GO" id="GO:0043565">
    <property type="term" value="F:sequence-specific DNA binding"/>
    <property type="evidence" value="ECO:0007669"/>
    <property type="project" value="InterPro"/>
</dbReference>
<evidence type="ECO:0000256" key="4">
    <source>
        <dbReference type="SAM" id="MobiDB-lite"/>
    </source>
</evidence>
<proteinExistence type="predicted"/>
<dbReference type="PROSITE" id="PS00041">
    <property type="entry name" value="HTH_ARAC_FAMILY_1"/>
    <property type="match status" value="2"/>
</dbReference>
<dbReference type="Proteomes" id="UP000014809">
    <property type="component" value="Chromosome"/>
</dbReference>
<dbReference type="SUPFAM" id="SSF51182">
    <property type="entry name" value="RmlC-like cupins"/>
    <property type="match status" value="1"/>
</dbReference>
<organism evidence="6 7">
    <name type="scientific">Corynebacterium terpenotabidum Y-11</name>
    <dbReference type="NCBI Taxonomy" id="1200352"/>
    <lineage>
        <taxon>Bacteria</taxon>
        <taxon>Bacillati</taxon>
        <taxon>Actinomycetota</taxon>
        <taxon>Actinomycetes</taxon>
        <taxon>Mycobacteriales</taxon>
        <taxon>Corynebacteriaceae</taxon>
        <taxon>Corynebacterium</taxon>
    </lineage>
</organism>
<feature type="domain" description="HTH araC/xylS-type" evidence="5">
    <location>
        <begin position="317"/>
        <end position="413"/>
    </location>
</feature>
<keyword evidence="2" id="KW-0238">DNA-binding</keyword>
<dbReference type="Gene3D" id="1.10.10.60">
    <property type="entry name" value="Homeodomain-like"/>
    <property type="match status" value="2"/>
</dbReference>
<dbReference type="GO" id="GO:0003700">
    <property type="term" value="F:DNA-binding transcription factor activity"/>
    <property type="evidence" value="ECO:0007669"/>
    <property type="project" value="InterPro"/>
</dbReference>
<dbReference type="InterPro" id="IPR009057">
    <property type="entry name" value="Homeodomain-like_sf"/>
</dbReference>
<dbReference type="PROSITE" id="PS01124">
    <property type="entry name" value="HTH_ARAC_FAMILY_2"/>
    <property type="match status" value="2"/>
</dbReference>
<dbReference type="Pfam" id="PF12833">
    <property type="entry name" value="HTH_18"/>
    <property type="match status" value="2"/>
</dbReference>
<evidence type="ECO:0000256" key="3">
    <source>
        <dbReference type="ARBA" id="ARBA00023163"/>
    </source>
</evidence>
<protein>
    <submittedName>
        <fullName evidence="6">AraC family transcriptional regulator</fullName>
    </submittedName>
</protein>